<dbReference type="EMBL" id="CP053085">
    <property type="protein sequence ID" value="QJR36524.1"/>
    <property type="molecule type" value="Genomic_DNA"/>
</dbReference>
<reference evidence="2 3" key="1">
    <citation type="submission" date="2020-05" db="EMBL/GenBank/DDBJ databases">
        <title>Complete genome sequence of Gemmatimonas greenlandica TET16.</title>
        <authorList>
            <person name="Zeng Y."/>
        </authorList>
    </citation>
    <scope>NUCLEOTIDE SEQUENCE [LARGE SCALE GENOMIC DNA]</scope>
    <source>
        <strain evidence="2 3">TET16</strain>
    </source>
</reference>
<dbReference type="KEGG" id="ggr:HKW67_13920"/>
<dbReference type="Proteomes" id="UP000500938">
    <property type="component" value="Chromosome"/>
</dbReference>
<evidence type="ECO:0000313" key="3">
    <source>
        <dbReference type="Proteomes" id="UP000500938"/>
    </source>
</evidence>
<sequence length="476" mass="51986">MTVGELKEHLKSGGQVLKTRDDHGPVFLNRTVESTGPDLFTLPAGAQCSWAKSAETFGPERLRPRIEPWLTALVQSEHLSLLVGSGLTHAVHWLGTGAGLPGMSGVTFQTLDDEIAGEVTRAASAAGRENGNFEDQIRVANELLRGLEILAAPKENDSEQKNQASALRSDLEGILKSFAMSILQGERSLAEAEATKREDAFNYLTSFLLSFASRAGTRERLQLFTTNYDRFIEAGADVAGLRLIDRFVGTLAPVFRASRLDVDLHYNPPGIRGEPRYLEGVARFTKLHGSVDWLASDGAIRRIGLPFGAEDIRPFVAAPGLTGVDASALMIYPNAAKDRETTAFPYVELFRDFAASICRPNSTVVCYGYSFGDEHINRVIEDMLTIPSAHLVVIAHGDPLGRIMRTYERLGRHAQVTLLIGNHLGDLQALVDHYLPKPAIDRTTFRMAELLKARWGTEPRPATESEVPPASGEGST</sequence>
<gene>
    <name evidence="2" type="ORF">HKW67_13920</name>
</gene>
<dbReference type="Pfam" id="PF13289">
    <property type="entry name" value="SIR2_2"/>
    <property type="match status" value="1"/>
</dbReference>
<name>A0A6M4INF0_9BACT</name>
<organism evidence="2 3">
    <name type="scientific">Gemmatimonas groenlandica</name>
    <dbReference type="NCBI Taxonomy" id="2732249"/>
    <lineage>
        <taxon>Bacteria</taxon>
        <taxon>Pseudomonadati</taxon>
        <taxon>Gemmatimonadota</taxon>
        <taxon>Gemmatimonadia</taxon>
        <taxon>Gemmatimonadales</taxon>
        <taxon>Gemmatimonadaceae</taxon>
        <taxon>Gemmatimonas</taxon>
    </lineage>
</organism>
<dbReference type="RefSeq" id="WP_171225956.1">
    <property type="nucleotide sequence ID" value="NZ_CP053085.1"/>
</dbReference>
<feature type="region of interest" description="Disordered" evidence="1">
    <location>
        <begin position="457"/>
        <end position="476"/>
    </location>
</feature>
<keyword evidence="3" id="KW-1185">Reference proteome</keyword>
<evidence type="ECO:0000313" key="2">
    <source>
        <dbReference type="EMBL" id="QJR36524.1"/>
    </source>
</evidence>
<protein>
    <submittedName>
        <fullName evidence="2">Fibronectin-binding protein (FBP)</fullName>
    </submittedName>
</protein>
<accession>A0A6M4INF0</accession>
<dbReference type="AlphaFoldDB" id="A0A6M4INF0"/>
<proteinExistence type="predicted"/>
<evidence type="ECO:0000256" key="1">
    <source>
        <dbReference type="SAM" id="MobiDB-lite"/>
    </source>
</evidence>